<dbReference type="InterPro" id="IPR011009">
    <property type="entry name" value="Kinase-like_dom_sf"/>
</dbReference>
<proteinExistence type="predicted"/>
<dbReference type="GO" id="GO:0005524">
    <property type="term" value="F:ATP binding"/>
    <property type="evidence" value="ECO:0007669"/>
    <property type="project" value="InterPro"/>
</dbReference>
<keyword evidence="6" id="KW-0418">Kinase</keyword>
<dbReference type="Gene3D" id="1.25.40.10">
    <property type="entry name" value="Tetratricopeptide repeat domain"/>
    <property type="match status" value="4"/>
</dbReference>
<keyword evidence="2 3" id="KW-0802">TPR repeat</keyword>
<dbReference type="SUPFAM" id="SSF48439">
    <property type="entry name" value="Protein prenylyltransferase"/>
    <property type="match status" value="1"/>
</dbReference>
<sequence>MSHYPNNQSNGKHLVNDDTTIIGKRYQMIREINVSSGNYCTDSQNWKTYLAQDTGIIGNPFCVVKEIPLSADCPSTKLPQKISWDELVTIQQKLGDYPEIPRILAYFTEKSYLYVIREYLEGETLANQLQSRTLTQTEAFKLFLDILDVVEFIHSNHLIHGNIQPQNIIQLKSNDKYTLIDFDDIQKVILDENSLIEKTISTLVVNTSSFFAPEQTAGQPIISSDFYSLGKILIYSLTKSLFAQWEQDIQNQQIVKKLDPQFKKILRKTIIPNVKARYHSTKEIREALLQIENVSTIIHSNPDGLAMDSLPITDTGSASSQIQPPRNTISLSIKKPRPIFIVLSIIVLSALVALGELINPILRPLYYVSRGKQALAEEPQIALDKFQTAIDLKSRNSVAWKGRGDALFFLERYRSALLAYDKAIEIQPKNAAASWKGRGNALFRLERFEAALTAYNKSLQIQPDNPEAFNRQGRALYRLERQQEALKAQETALEIKPNYAQALSDRGIVLIGLGQYENALKSFEDAQAIEPLNPEIWQNKALAWQYLGRNQEAFRLYQEALESYNSKLQKDATNVTALIDKGNVLTKLKQHKEAIKAYDRAIAVNPNSHLAWLNRGNAFFALGRFDEALKSFDRALKIAPESYLTWHNRGSLLRDGKQDFQEAIASYKRATSLNPSFYHAWRDMGLAHSQSGQQYLALKHFQTALEIKPEDYQSWVGRGIAFSSLNKTKEAIAAFSRAGELQPQDPFVWMNKAYALEKARQYGEACEAYEKVVQINPTLSSAIEGMERLNCQS</sequence>
<feature type="repeat" description="TPR" evidence="3">
    <location>
        <begin position="432"/>
        <end position="465"/>
    </location>
</feature>
<keyword evidence="1" id="KW-0677">Repeat</keyword>
<feature type="repeat" description="TPR" evidence="3">
    <location>
        <begin position="397"/>
        <end position="430"/>
    </location>
</feature>
<keyword evidence="4" id="KW-1133">Transmembrane helix</keyword>
<keyword evidence="4" id="KW-0472">Membrane</keyword>
<dbReference type="Pfam" id="PF07719">
    <property type="entry name" value="TPR_2"/>
    <property type="match status" value="1"/>
</dbReference>
<name>A0A563VMK8_9CYAN</name>
<dbReference type="SUPFAM" id="SSF48452">
    <property type="entry name" value="TPR-like"/>
    <property type="match status" value="1"/>
</dbReference>
<evidence type="ECO:0000259" key="5">
    <source>
        <dbReference type="PROSITE" id="PS50011"/>
    </source>
</evidence>
<feature type="repeat" description="TPR" evidence="3">
    <location>
        <begin position="609"/>
        <end position="642"/>
    </location>
</feature>
<feature type="repeat" description="TPR" evidence="3">
    <location>
        <begin position="678"/>
        <end position="711"/>
    </location>
</feature>
<feature type="repeat" description="TPR" evidence="3">
    <location>
        <begin position="712"/>
        <end position="745"/>
    </location>
</feature>
<protein>
    <submittedName>
        <fullName evidence="6">Tetratricopeptide repeat protein,protein kinase family protein</fullName>
    </submittedName>
</protein>
<feature type="repeat" description="TPR" evidence="3">
    <location>
        <begin position="500"/>
        <end position="533"/>
    </location>
</feature>
<dbReference type="GO" id="GO:0004672">
    <property type="term" value="F:protein kinase activity"/>
    <property type="evidence" value="ECO:0007669"/>
    <property type="project" value="InterPro"/>
</dbReference>
<organism evidence="6 7">
    <name type="scientific">Hyella patelloides LEGE 07179</name>
    <dbReference type="NCBI Taxonomy" id="945734"/>
    <lineage>
        <taxon>Bacteria</taxon>
        <taxon>Bacillati</taxon>
        <taxon>Cyanobacteriota</taxon>
        <taxon>Cyanophyceae</taxon>
        <taxon>Pleurocapsales</taxon>
        <taxon>Hyellaceae</taxon>
        <taxon>Hyella</taxon>
    </lineage>
</organism>
<dbReference type="OrthoDB" id="428645at2"/>
<dbReference type="EMBL" id="CAACVJ010000067">
    <property type="protein sequence ID" value="VEP12651.1"/>
    <property type="molecule type" value="Genomic_DNA"/>
</dbReference>
<feature type="repeat" description="TPR" evidence="3">
    <location>
        <begin position="575"/>
        <end position="608"/>
    </location>
</feature>
<dbReference type="SMART" id="SM00220">
    <property type="entry name" value="S_TKc"/>
    <property type="match status" value="1"/>
</dbReference>
<keyword evidence="4" id="KW-0812">Transmembrane</keyword>
<reference evidence="6 7" key="1">
    <citation type="submission" date="2019-01" db="EMBL/GenBank/DDBJ databases">
        <authorList>
            <person name="Brito A."/>
        </authorList>
    </citation>
    <scope>NUCLEOTIDE SEQUENCE [LARGE SCALE GENOMIC DNA]</scope>
    <source>
        <strain evidence="6">1</strain>
    </source>
</reference>
<dbReference type="Gene3D" id="1.10.510.10">
    <property type="entry name" value="Transferase(Phosphotransferase) domain 1"/>
    <property type="match status" value="1"/>
</dbReference>
<dbReference type="Proteomes" id="UP000320055">
    <property type="component" value="Unassembled WGS sequence"/>
</dbReference>
<dbReference type="SUPFAM" id="SSF56112">
    <property type="entry name" value="Protein kinase-like (PK-like)"/>
    <property type="match status" value="1"/>
</dbReference>
<accession>A0A563VMK8</accession>
<keyword evidence="6" id="KW-0808">Transferase</keyword>
<dbReference type="PANTHER" id="PTHR44943:SF8">
    <property type="entry name" value="TPR REPEAT-CONTAINING PROTEIN MJ0263"/>
    <property type="match status" value="1"/>
</dbReference>
<dbReference type="InterPro" id="IPR011990">
    <property type="entry name" value="TPR-like_helical_dom_sf"/>
</dbReference>
<evidence type="ECO:0000256" key="4">
    <source>
        <dbReference type="SAM" id="Phobius"/>
    </source>
</evidence>
<evidence type="ECO:0000256" key="3">
    <source>
        <dbReference type="PROSITE-ProRule" id="PRU00339"/>
    </source>
</evidence>
<evidence type="ECO:0000256" key="2">
    <source>
        <dbReference type="ARBA" id="ARBA00022803"/>
    </source>
</evidence>
<dbReference type="Pfam" id="PF13414">
    <property type="entry name" value="TPR_11"/>
    <property type="match status" value="1"/>
</dbReference>
<feature type="repeat" description="TPR" evidence="3">
    <location>
        <begin position="746"/>
        <end position="779"/>
    </location>
</feature>
<dbReference type="PANTHER" id="PTHR44943">
    <property type="entry name" value="CELLULOSE SYNTHASE OPERON PROTEIN C"/>
    <property type="match status" value="1"/>
</dbReference>
<dbReference type="Pfam" id="PF13432">
    <property type="entry name" value="TPR_16"/>
    <property type="match status" value="4"/>
</dbReference>
<keyword evidence="7" id="KW-1185">Reference proteome</keyword>
<evidence type="ECO:0000313" key="6">
    <source>
        <dbReference type="EMBL" id="VEP12651.1"/>
    </source>
</evidence>
<dbReference type="SMART" id="SM00028">
    <property type="entry name" value="TPR"/>
    <property type="match status" value="11"/>
</dbReference>
<dbReference type="RefSeq" id="WP_144870715.1">
    <property type="nucleotide sequence ID" value="NZ_LR213910.1"/>
</dbReference>
<dbReference type="PROSITE" id="PS50293">
    <property type="entry name" value="TPR_REGION"/>
    <property type="match status" value="2"/>
</dbReference>
<feature type="domain" description="Protein kinase" evidence="5">
    <location>
        <begin position="26"/>
        <end position="289"/>
    </location>
</feature>
<feature type="transmembrane region" description="Helical" evidence="4">
    <location>
        <begin position="339"/>
        <end position="362"/>
    </location>
</feature>
<gene>
    <name evidence="6" type="ORF">H1P_1590005</name>
</gene>
<dbReference type="InterPro" id="IPR019734">
    <property type="entry name" value="TPR_rpt"/>
</dbReference>
<dbReference type="PROSITE" id="PS50011">
    <property type="entry name" value="PROTEIN_KINASE_DOM"/>
    <property type="match status" value="1"/>
</dbReference>
<dbReference type="InterPro" id="IPR013105">
    <property type="entry name" value="TPR_2"/>
</dbReference>
<evidence type="ECO:0000256" key="1">
    <source>
        <dbReference type="ARBA" id="ARBA00022737"/>
    </source>
</evidence>
<dbReference type="PROSITE" id="PS50005">
    <property type="entry name" value="TPR"/>
    <property type="match status" value="9"/>
</dbReference>
<dbReference type="InterPro" id="IPR051685">
    <property type="entry name" value="Ycf3/AcsC/BcsC/TPR_MFPF"/>
</dbReference>
<feature type="repeat" description="TPR" evidence="3">
    <location>
        <begin position="466"/>
        <end position="499"/>
    </location>
</feature>
<dbReference type="Pfam" id="PF00069">
    <property type="entry name" value="Pkinase"/>
    <property type="match status" value="1"/>
</dbReference>
<evidence type="ECO:0000313" key="7">
    <source>
        <dbReference type="Proteomes" id="UP000320055"/>
    </source>
</evidence>
<dbReference type="AlphaFoldDB" id="A0A563VMK8"/>
<dbReference type="InterPro" id="IPR000719">
    <property type="entry name" value="Prot_kinase_dom"/>
</dbReference>